<dbReference type="InterPro" id="IPR003661">
    <property type="entry name" value="HisK_dim/P_dom"/>
</dbReference>
<sequence length="827" mass="89290">MSTPSSPTPRARLFSFRTLRGRPDTEHEMSFNRLAFALIITVFLLLENAPRHTLEVVGAYWLLGLAIFAHILIFPAVNNPRRVFTMFVDVALLSYELHVGGEKTSVMASLYLWVIIGNGFRFGVTWLRISQAMSLVGFTCVFLFTPFWRDQVHLSAGFILGIIAIPTYSATLIHKLSAAKAQAEAANQAKSMFLASVSHELRTPLNAIIGMGGLLQISELNAEQREMASTVTDAGSNLLRLIESILDFSRIEAGQMLIKPAPFDLPVLLDEVRRMLAATAREKGLRYSFHLTPRTPRHLVGDVSLTREVLLNLVGNALKFTSKGGVVVAVDAEASNTGTRLRFEVTDTGIGIAPEAQTRIFEAFSQADATIINRFGGTGLGLAISRRTAQLLGGEIGVDSMEGVGSTFWCTLPMEVQTGAEEAAPGEAVLLAPGTLEQAEAWRAAGLQLRPATTLAEAVAALEVLPAAVPRILVVDSEALAMPPTSLAQTLEALDPNGAWRTILLAPEGTEGLPAVPLRRAFLSVLPPAPAAAQLAAALRLAGSATRSQEEMLPQRLPRRRLNVLVADDNRVNLRVVSRILETVGHEPTLVSDGEEALDILEEREFDLVLMDLNMPGIGGIEAAKLYAMQSLGRRTIPWLAVTADATDEARQRCEEAGFAACLVKPLTPAALLAAIDELDLPDEPQQERPKEIAAIASHPRFRPTGPVLVDQRALDDLELLGGPEFAREVVTEFLEDAEITLGELARAVSAGDSSTFRAKAHALHSAAANVGARALCELCQLCRNVGPDVLKEQGRSIVDRLATEVERARPLLLREGTGSGMGQRRN</sequence>
<dbReference type="PROSITE" id="PS50894">
    <property type="entry name" value="HPT"/>
    <property type="match status" value="1"/>
</dbReference>
<dbReference type="PANTHER" id="PTHR45339:SF1">
    <property type="entry name" value="HYBRID SIGNAL TRANSDUCTION HISTIDINE KINASE J"/>
    <property type="match status" value="1"/>
</dbReference>
<comment type="caution">
    <text evidence="18">The sequence shown here is derived from an EMBL/GenBank/DDBJ whole genome shotgun (WGS) entry which is preliminary data.</text>
</comment>
<dbReference type="RefSeq" id="WP_213671697.1">
    <property type="nucleotide sequence ID" value="NZ_JAHCDA010000004.1"/>
</dbReference>
<dbReference type="SUPFAM" id="SSF47384">
    <property type="entry name" value="Homodimeric domain of signal transducing histidine kinase"/>
    <property type="match status" value="1"/>
</dbReference>
<evidence type="ECO:0000256" key="13">
    <source>
        <dbReference type="PROSITE-ProRule" id="PRU00169"/>
    </source>
</evidence>
<dbReference type="InterPro" id="IPR011006">
    <property type="entry name" value="CheY-like_superfamily"/>
</dbReference>
<dbReference type="SMART" id="SM00448">
    <property type="entry name" value="REC"/>
    <property type="match status" value="1"/>
</dbReference>
<accession>A0ABS5QH74</accession>
<evidence type="ECO:0000256" key="2">
    <source>
        <dbReference type="ARBA" id="ARBA00004651"/>
    </source>
</evidence>
<evidence type="ECO:0000256" key="10">
    <source>
        <dbReference type="ARBA" id="ARBA00023012"/>
    </source>
</evidence>
<evidence type="ECO:0000259" key="16">
    <source>
        <dbReference type="PROSITE" id="PS50110"/>
    </source>
</evidence>
<evidence type="ECO:0000256" key="5">
    <source>
        <dbReference type="ARBA" id="ARBA00022553"/>
    </source>
</evidence>
<dbReference type="Proteomes" id="UP000766336">
    <property type="component" value="Unassembled WGS sequence"/>
</dbReference>
<evidence type="ECO:0000256" key="14">
    <source>
        <dbReference type="SAM" id="Phobius"/>
    </source>
</evidence>
<keyword evidence="9 14" id="KW-1133">Transmembrane helix</keyword>
<dbReference type="InterPro" id="IPR036890">
    <property type="entry name" value="HATPase_C_sf"/>
</dbReference>
<keyword evidence="11 14" id="KW-0472">Membrane</keyword>
<reference evidence="18 19" key="1">
    <citation type="submission" date="2021-05" db="EMBL/GenBank/DDBJ databases">
        <title>Roseococcus sp. XZZS9, whole genome shotgun sequencing project.</title>
        <authorList>
            <person name="Zhao G."/>
            <person name="Shen L."/>
        </authorList>
    </citation>
    <scope>NUCLEOTIDE SEQUENCE [LARGE SCALE GENOMIC DNA]</scope>
    <source>
        <strain evidence="18 19">XZZS9</strain>
    </source>
</reference>
<keyword evidence="5 13" id="KW-0597">Phosphoprotein</keyword>
<evidence type="ECO:0000256" key="9">
    <source>
        <dbReference type="ARBA" id="ARBA00022989"/>
    </source>
</evidence>
<dbReference type="InterPro" id="IPR005467">
    <property type="entry name" value="His_kinase_dom"/>
</dbReference>
<keyword evidence="7" id="KW-0547">Nucleotide-binding</keyword>
<dbReference type="CDD" id="cd17546">
    <property type="entry name" value="REC_hyHK_CKI1_RcsC-like"/>
    <property type="match status" value="1"/>
</dbReference>
<dbReference type="InterPro" id="IPR001789">
    <property type="entry name" value="Sig_transdc_resp-reg_receiver"/>
</dbReference>
<evidence type="ECO:0000256" key="12">
    <source>
        <dbReference type="PROSITE-ProRule" id="PRU00110"/>
    </source>
</evidence>
<keyword evidence="10" id="KW-0902">Two-component regulatory system</keyword>
<dbReference type="Pfam" id="PF00072">
    <property type="entry name" value="Response_reg"/>
    <property type="match status" value="1"/>
</dbReference>
<dbReference type="Gene3D" id="1.20.120.160">
    <property type="entry name" value="HPT domain"/>
    <property type="match status" value="1"/>
</dbReference>
<keyword evidence="4" id="KW-1003">Cell membrane</keyword>
<comment type="subcellular location">
    <subcellularLocation>
        <location evidence="2">Cell membrane</location>
        <topology evidence="2">Multi-pass membrane protein</topology>
    </subcellularLocation>
</comment>
<feature type="domain" description="HPt" evidence="17">
    <location>
        <begin position="723"/>
        <end position="816"/>
    </location>
</feature>
<evidence type="ECO:0000256" key="3">
    <source>
        <dbReference type="ARBA" id="ARBA00012438"/>
    </source>
</evidence>
<dbReference type="InterPro" id="IPR003594">
    <property type="entry name" value="HATPase_dom"/>
</dbReference>
<evidence type="ECO:0000256" key="1">
    <source>
        <dbReference type="ARBA" id="ARBA00000085"/>
    </source>
</evidence>
<dbReference type="InterPro" id="IPR036097">
    <property type="entry name" value="HisK_dim/P_sf"/>
</dbReference>
<comment type="catalytic activity">
    <reaction evidence="1">
        <text>ATP + protein L-histidine = ADP + protein N-phospho-L-histidine.</text>
        <dbReference type="EC" id="2.7.13.3"/>
    </reaction>
</comment>
<feature type="transmembrane region" description="Helical" evidence="14">
    <location>
        <begin position="131"/>
        <end position="148"/>
    </location>
</feature>
<organism evidence="18 19">
    <name type="scientific">Roseococcus pinisoli</name>
    <dbReference type="NCBI Taxonomy" id="2835040"/>
    <lineage>
        <taxon>Bacteria</taxon>
        <taxon>Pseudomonadati</taxon>
        <taxon>Pseudomonadota</taxon>
        <taxon>Alphaproteobacteria</taxon>
        <taxon>Acetobacterales</taxon>
        <taxon>Roseomonadaceae</taxon>
        <taxon>Roseococcus</taxon>
    </lineage>
</organism>
<dbReference type="Gene3D" id="3.30.565.10">
    <property type="entry name" value="Histidine kinase-like ATPase, C-terminal domain"/>
    <property type="match status" value="1"/>
</dbReference>
<evidence type="ECO:0000256" key="7">
    <source>
        <dbReference type="ARBA" id="ARBA00022741"/>
    </source>
</evidence>
<dbReference type="InterPro" id="IPR004358">
    <property type="entry name" value="Sig_transdc_His_kin-like_C"/>
</dbReference>
<evidence type="ECO:0000313" key="19">
    <source>
        <dbReference type="Proteomes" id="UP000766336"/>
    </source>
</evidence>
<evidence type="ECO:0000259" key="17">
    <source>
        <dbReference type="PROSITE" id="PS50894"/>
    </source>
</evidence>
<dbReference type="EMBL" id="JAHCDA010000004">
    <property type="protein sequence ID" value="MBS7812991.1"/>
    <property type="molecule type" value="Genomic_DNA"/>
</dbReference>
<feature type="modified residue" description="4-aspartylphosphate" evidence="13">
    <location>
        <position position="612"/>
    </location>
</feature>
<feature type="modified residue" description="Phosphohistidine" evidence="12">
    <location>
        <position position="762"/>
    </location>
</feature>
<gene>
    <name evidence="18" type="ORF">KHU32_18730</name>
</gene>
<name>A0ABS5QH74_9PROT</name>
<dbReference type="SMART" id="SM00388">
    <property type="entry name" value="HisKA"/>
    <property type="match status" value="1"/>
</dbReference>
<feature type="transmembrane region" description="Helical" evidence="14">
    <location>
        <begin position="29"/>
        <end position="46"/>
    </location>
</feature>
<keyword evidence="6 14" id="KW-0812">Transmembrane</keyword>
<dbReference type="Pfam" id="PF02518">
    <property type="entry name" value="HATPase_c"/>
    <property type="match status" value="1"/>
</dbReference>
<dbReference type="InterPro" id="IPR008207">
    <property type="entry name" value="Sig_transdc_His_kin_Hpt_dom"/>
</dbReference>
<dbReference type="PANTHER" id="PTHR45339">
    <property type="entry name" value="HYBRID SIGNAL TRANSDUCTION HISTIDINE KINASE J"/>
    <property type="match status" value="1"/>
</dbReference>
<dbReference type="PROSITE" id="PS50110">
    <property type="entry name" value="RESPONSE_REGULATORY"/>
    <property type="match status" value="1"/>
</dbReference>
<evidence type="ECO:0000256" key="8">
    <source>
        <dbReference type="ARBA" id="ARBA00022840"/>
    </source>
</evidence>
<evidence type="ECO:0000313" key="18">
    <source>
        <dbReference type="EMBL" id="MBS7812991.1"/>
    </source>
</evidence>
<keyword evidence="19" id="KW-1185">Reference proteome</keyword>
<dbReference type="CDD" id="cd00082">
    <property type="entry name" value="HisKA"/>
    <property type="match status" value="1"/>
</dbReference>
<dbReference type="Gene3D" id="1.10.287.130">
    <property type="match status" value="1"/>
</dbReference>
<proteinExistence type="predicted"/>
<feature type="transmembrane region" description="Helical" evidence="14">
    <location>
        <begin position="58"/>
        <end position="77"/>
    </location>
</feature>
<dbReference type="SMART" id="SM00387">
    <property type="entry name" value="HATPase_c"/>
    <property type="match status" value="1"/>
</dbReference>
<dbReference type="Gene3D" id="3.40.50.2300">
    <property type="match status" value="1"/>
</dbReference>
<feature type="domain" description="Histidine kinase" evidence="15">
    <location>
        <begin position="196"/>
        <end position="416"/>
    </location>
</feature>
<dbReference type="EC" id="2.7.13.3" evidence="3"/>
<dbReference type="PRINTS" id="PR00344">
    <property type="entry name" value="BCTRLSENSOR"/>
</dbReference>
<feature type="domain" description="Response regulatory" evidence="16">
    <location>
        <begin position="563"/>
        <end position="680"/>
    </location>
</feature>
<evidence type="ECO:0000256" key="4">
    <source>
        <dbReference type="ARBA" id="ARBA00022475"/>
    </source>
</evidence>
<evidence type="ECO:0000256" key="11">
    <source>
        <dbReference type="ARBA" id="ARBA00023136"/>
    </source>
</evidence>
<dbReference type="Pfam" id="PF00512">
    <property type="entry name" value="HisKA"/>
    <property type="match status" value="1"/>
</dbReference>
<keyword evidence="8" id="KW-0067">ATP-binding</keyword>
<dbReference type="Pfam" id="PF01627">
    <property type="entry name" value="Hpt"/>
    <property type="match status" value="1"/>
</dbReference>
<evidence type="ECO:0000256" key="6">
    <source>
        <dbReference type="ARBA" id="ARBA00022692"/>
    </source>
</evidence>
<dbReference type="SMART" id="SM00073">
    <property type="entry name" value="HPT"/>
    <property type="match status" value="1"/>
</dbReference>
<dbReference type="PROSITE" id="PS50109">
    <property type="entry name" value="HIS_KIN"/>
    <property type="match status" value="1"/>
</dbReference>
<dbReference type="SUPFAM" id="SSF55874">
    <property type="entry name" value="ATPase domain of HSP90 chaperone/DNA topoisomerase II/histidine kinase"/>
    <property type="match status" value="1"/>
</dbReference>
<dbReference type="CDD" id="cd16922">
    <property type="entry name" value="HATPase_EvgS-ArcB-TorS-like"/>
    <property type="match status" value="1"/>
</dbReference>
<dbReference type="SUPFAM" id="SSF47226">
    <property type="entry name" value="Histidine-containing phosphotransfer domain, HPT domain"/>
    <property type="match status" value="1"/>
</dbReference>
<evidence type="ECO:0000259" key="15">
    <source>
        <dbReference type="PROSITE" id="PS50109"/>
    </source>
</evidence>
<protein>
    <recommendedName>
        <fullName evidence="3">histidine kinase</fullName>
        <ecNumber evidence="3">2.7.13.3</ecNumber>
    </recommendedName>
</protein>
<dbReference type="InterPro" id="IPR036641">
    <property type="entry name" value="HPT_dom_sf"/>
</dbReference>
<dbReference type="SUPFAM" id="SSF52172">
    <property type="entry name" value="CheY-like"/>
    <property type="match status" value="1"/>
</dbReference>